<protein>
    <recommendedName>
        <fullName evidence="5">EB domain-containing protein</fullName>
    </recommendedName>
</protein>
<name>A0A8W8LRY0_MAGGI</name>
<evidence type="ECO:0008006" key="5">
    <source>
        <dbReference type="Google" id="ProtNLM"/>
    </source>
</evidence>
<dbReference type="Proteomes" id="UP000005408">
    <property type="component" value="Unassembled WGS sequence"/>
</dbReference>
<evidence type="ECO:0000256" key="1">
    <source>
        <dbReference type="SAM" id="MobiDB-lite"/>
    </source>
</evidence>
<sequence>MTNKLIYSTGEYIAWDNADAYICAIKDAHCVLIQSYCICQCKTGYIWKDGKCLEDYTNSLGIGNSNGQQHETNIGVMLGTLFGGFILGVIVTAVVTTLVYRRLKFRTRKREEPDVTFADNRTRKQNVAALSPYSFAKETQGYNLSSKQDERTADFYNHLREQTEQDGDTYDHACAAQNHSTELSDYSNLHDAATFRTSPSKDGDEYSTLRH</sequence>
<evidence type="ECO:0000256" key="2">
    <source>
        <dbReference type="SAM" id="Phobius"/>
    </source>
</evidence>
<feature type="region of interest" description="Disordered" evidence="1">
    <location>
        <begin position="190"/>
        <end position="211"/>
    </location>
</feature>
<dbReference type="EnsemblMetazoa" id="G29714.1">
    <property type="protein sequence ID" value="G29714.1:cds"/>
    <property type="gene ID" value="G29714"/>
</dbReference>
<keyword evidence="4" id="KW-1185">Reference proteome</keyword>
<proteinExistence type="predicted"/>
<accession>A0A8W8LRY0</accession>
<feature type="compositionally biased region" description="Basic and acidic residues" evidence="1">
    <location>
        <begin position="199"/>
        <end position="211"/>
    </location>
</feature>
<feature type="transmembrane region" description="Helical" evidence="2">
    <location>
        <begin position="74"/>
        <end position="100"/>
    </location>
</feature>
<keyword evidence="2" id="KW-0812">Transmembrane</keyword>
<organism evidence="3 4">
    <name type="scientific">Magallana gigas</name>
    <name type="common">Pacific oyster</name>
    <name type="synonym">Crassostrea gigas</name>
    <dbReference type="NCBI Taxonomy" id="29159"/>
    <lineage>
        <taxon>Eukaryota</taxon>
        <taxon>Metazoa</taxon>
        <taxon>Spiralia</taxon>
        <taxon>Lophotrochozoa</taxon>
        <taxon>Mollusca</taxon>
        <taxon>Bivalvia</taxon>
        <taxon>Autobranchia</taxon>
        <taxon>Pteriomorphia</taxon>
        <taxon>Ostreida</taxon>
        <taxon>Ostreoidea</taxon>
        <taxon>Ostreidae</taxon>
        <taxon>Magallana</taxon>
    </lineage>
</organism>
<keyword evidence="2" id="KW-0472">Membrane</keyword>
<evidence type="ECO:0000313" key="4">
    <source>
        <dbReference type="Proteomes" id="UP000005408"/>
    </source>
</evidence>
<reference evidence="3" key="1">
    <citation type="submission" date="2022-08" db="UniProtKB">
        <authorList>
            <consortium name="EnsemblMetazoa"/>
        </authorList>
    </citation>
    <scope>IDENTIFICATION</scope>
    <source>
        <strain evidence="3">05x7-T-G4-1.051#20</strain>
    </source>
</reference>
<evidence type="ECO:0000313" key="3">
    <source>
        <dbReference type="EnsemblMetazoa" id="G29714.1:cds"/>
    </source>
</evidence>
<keyword evidence="2" id="KW-1133">Transmembrane helix</keyword>
<dbReference type="AlphaFoldDB" id="A0A8W8LRY0"/>